<evidence type="ECO:0000313" key="2">
    <source>
        <dbReference type="Proteomes" id="UP000683925"/>
    </source>
</evidence>
<gene>
    <name evidence="1" type="ORF">POCTA_138.1.T0340015</name>
</gene>
<reference evidence="1" key="1">
    <citation type="submission" date="2021-01" db="EMBL/GenBank/DDBJ databases">
        <authorList>
            <consortium name="Genoscope - CEA"/>
            <person name="William W."/>
        </authorList>
    </citation>
    <scope>NUCLEOTIDE SEQUENCE</scope>
</reference>
<name>A0A8S1U0R5_PAROT</name>
<dbReference type="AlphaFoldDB" id="A0A8S1U0R5"/>
<dbReference type="Proteomes" id="UP000683925">
    <property type="component" value="Unassembled WGS sequence"/>
</dbReference>
<evidence type="ECO:0000313" key="1">
    <source>
        <dbReference type="EMBL" id="CAD8157522.1"/>
    </source>
</evidence>
<sequence>MMVSFRVNENDIVLYIMDDQREQQKKIKQYLQEYAYMLEEDVLEESQNIFYLEKLKEQISKEILEGLIIICFKINNQLLELYLNEMKPFNNYNILY</sequence>
<comment type="caution">
    <text evidence="1">The sequence shown here is derived from an EMBL/GenBank/DDBJ whole genome shotgun (WGS) entry which is preliminary data.</text>
</comment>
<dbReference type="EMBL" id="CAJJDP010000034">
    <property type="protein sequence ID" value="CAD8157522.1"/>
    <property type="molecule type" value="Genomic_DNA"/>
</dbReference>
<protein>
    <submittedName>
        <fullName evidence="1">Uncharacterized protein</fullName>
    </submittedName>
</protein>
<accession>A0A8S1U0R5</accession>
<organism evidence="1 2">
    <name type="scientific">Paramecium octaurelia</name>
    <dbReference type="NCBI Taxonomy" id="43137"/>
    <lineage>
        <taxon>Eukaryota</taxon>
        <taxon>Sar</taxon>
        <taxon>Alveolata</taxon>
        <taxon>Ciliophora</taxon>
        <taxon>Intramacronucleata</taxon>
        <taxon>Oligohymenophorea</taxon>
        <taxon>Peniculida</taxon>
        <taxon>Parameciidae</taxon>
        <taxon>Paramecium</taxon>
    </lineage>
</organism>
<proteinExistence type="predicted"/>
<keyword evidence="2" id="KW-1185">Reference proteome</keyword>